<evidence type="ECO:0000256" key="1">
    <source>
        <dbReference type="ARBA" id="ARBA00001849"/>
    </source>
</evidence>
<accession>A0AAN8D3I4</accession>
<dbReference type="Pfam" id="PF00773">
    <property type="entry name" value="RNB"/>
    <property type="match status" value="2"/>
</dbReference>
<dbReference type="FunFam" id="2.40.50.700:FF:000004">
    <property type="entry name" value="Exosome complex exonuclease RRP44 homolog A"/>
    <property type="match status" value="1"/>
</dbReference>
<reference evidence="17 18" key="1">
    <citation type="journal article" date="2023" name="Mol. Biol. Evol.">
        <title>Genomics of Secondarily Temperate Adaptation in the Only Non-Antarctic Icefish.</title>
        <authorList>
            <person name="Rivera-Colon A.G."/>
            <person name="Rayamajhi N."/>
            <person name="Minhas B.F."/>
            <person name="Madrigal G."/>
            <person name="Bilyk K.T."/>
            <person name="Yoon V."/>
            <person name="Hune M."/>
            <person name="Gregory S."/>
            <person name="Cheng C.H.C."/>
            <person name="Catchen J.M."/>
        </authorList>
    </citation>
    <scope>NUCLEOTIDE SEQUENCE [LARGE SCALE GENOMIC DNA]</scope>
    <source>
        <strain evidence="17">JC2023a</strain>
    </source>
</reference>
<evidence type="ECO:0000256" key="11">
    <source>
        <dbReference type="ARBA" id="ARBA00022839"/>
    </source>
</evidence>
<evidence type="ECO:0000256" key="3">
    <source>
        <dbReference type="ARBA" id="ARBA00004496"/>
    </source>
</evidence>
<keyword evidence="18" id="KW-1185">Reference proteome</keyword>
<evidence type="ECO:0000256" key="4">
    <source>
        <dbReference type="ARBA" id="ARBA00005785"/>
    </source>
</evidence>
<evidence type="ECO:0000313" key="18">
    <source>
        <dbReference type="Proteomes" id="UP001335648"/>
    </source>
</evidence>
<dbReference type="PANTHER" id="PTHR23355">
    <property type="entry name" value="RIBONUCLEASE"/>
    <property type="match status" value="1"/>
</dbReference>
<dbReference type="Gene3D" id="2.40.50.690">
    <property type="match status" value="1"/>
</dbReference>
<comment type="similarity">
    <text evidence="4 14">Belongs to the RNR ribonuclease family.</text>
</comment>
<dbReference type="AlphaFoldDB" id="A0AAN8D3I4"/>
<dbReference type="Gene3D" id="3.40.50.1010">
    <property type="entry name" value="5'-nuclease"/>
    <property type="match status" value="1"/>
</dbReference>
<dbReference type="EC" id="3.1.13.1" evidence="5"/>
<evidence type="ECO:0000259" key="16">
    <source>
        <dbReference type="SMART" id="SM00955"/>
    </source>
</evidence>
<dbReference type="Proteomes" id="UP001335648">
    <property type="component" value="Unassembled WGS sequence"/>
</dbReference>
<comment type="cofactor">
    <cofactor evidence="2">
        <name>Mg(2+)</name>
        <dbReference type="ChEBI" id="CHEBI:18420"/>
    </cofactor>
</comment>
<dbReference type="GO" id="GO:0008859">
    <property type="term" value="F:exoribonuclease II activity"/>
    <property type="evidence" value="ECO:0007669"/>
    <property type="project" value="UniProtKB-EC"/>
</dbReference>
<evidence type="ECO:0000256" key="13">
    <source>
        <dbReference type="ARBA" id="ARBA00022884"/>
    </source>
</evidence>
<feature type="compositionally biased region" description="Basic and acidic residues" evidence="15">
    <location>
        <begin position="300"/>
        <end position="319"/>
    </location>
</feature>
<keyword evidence="7" id="KW-0963">Cytoplasm</keyword>
<comment type="catalytic activity">
    <reaction evidence="1">
        <text>Exonucleolytic cleavage in the 3'- to 5'-direction to yield nucleoside 5'-phosphates.</text>
        <dbReference type="EC" id="3.1.13.1"/>
    </reaction>
</comment>
<protein>
    <recommendedName>
        <fullName evidence="6">DIS3-like exonuclease 1</fullName>
        <ecNumber evidence="5">3.1.13.1</ecNumber>
    </recommendedName>
</protein>
<keyword evidence="10" id="KW-0271">Exosome</keyword>
<dbReference type="GO" id="GO:0003723">
    <property type="term" value="F:RNA binding"/>
    <property type="evidence" value="ECO:0007669"/>
    <property type="project" value="UniProtKB-KW"/>
</dbReference>
<dbReference type="SUPFAM" id="SSF50249">
    <property type="entry name" value="Nucleic acid-binding proteins"/>
    <property type="match status" value="3"/>
</dbReference>
<keyword evidence="11" id="KW-0269">Exonuclease</keyword>
<proteinExistence type="inferred from homology"/>
<dbReference type="SMART" id="SM00955">
    <property type="entry name" value="RNB"/>
    <property type="match status" value="1"/>
</dbReference>
<evidence type="ECO:0000256" key="5">
    <source>
        <dbReference type="ARBA" id="ARBA00012163"/>
    </source>
</evidence>
<dbReference type="InterPro" id="IPR022966">
    <property type="entry name" value="RNase_II/R_CS"/>
</dbReference>
<evidence type="ECO:0000313" key="17">
    <source>
        <dbReference type="EMBL" id="KAK5915866.1"/>
    </source>
</evidence>
<keyword evidence="8" id="KW-0540">Nuclease</keyword>
<dbReference type="GO" id="GO:0016075">
    <property type="term" value="P:rRNA catabolic process"/>
    <property type="evidence" value="ECO:0007669"/>
    <property type="project" value="TreeGrafter"/>
</dbReference>
<keyword evidence="13" id="KW-0694">RNA-binding</keyword>
<evidence type="ECO:0000256" key="14">
    <source>
        <dbReference type="RuleBase" id="RU003901"/>
    </source>
</evidence>
<dbReference type="Gene3D" id="2.40.50.700">
    <property type="match status" value="1"/>
</dbReference>
<dbReference type="GO" id="GO:0006402">
    <property type="term" value="P:mRNA catabolic process"/>
    <property type="evidence" value="ECO:0007669"/>
    <property type="project" value="TreeGrafter"/>
</dbReference>
<dbReference type="InterPro" id="IPR033771">
    <property type="entry name" value="Rrp44_CSD1"/>
</dbReference>
<dbReference type="InterPro" id="IPR050180">
    <property type="entry name" value="RNR_Ribonuclease"/>
</dbReference>
<dbReference type="InterPro" id="IPR041505">
    <property type="entry name" value="Dis3_CSD2"/>
</dbReference>
<keyword evidence="12" id="KW-0460">Magnesium</keyword>
<gene>
    <name evidence="17" type="ORF">CesoFtcFv8_001419</name>
</gene>
<comment type="caution">
    <text evidence="17">The sequence shown here is derived from an EMBL/GenBank/DDBJ whole genome shotgun (WGS) entry which is preliminary data.</text>
</comment>
<dbReference type="GO" id="GO:0010467">
    <property type="term" value="P:gene expression"/>
    <property type="evidence" value="ECO:0007669"/>
    <property type="project" value="UniProtKB-ARBA"/>
</dbReference>
<dbReference type="Gene3D" id="2.40.50.140">
    <property type="entry name" value="Nucleic acid-binding proteins"/>
    <property type="match status" value="1"/>
</dbReference>
<dbReference type="FunFam" id="3.40.50.1010:FF:000021">
    <property type="entry name" value="DIS3-like exonuclease 1 isoform X1"/>
    <property type="match status" value="1"/>
</dbReference>
<dbReference type="CDD" id="cd09862">
    <property type="entry name" value="PIN_Rrp44-like"/>
    <property type="match status" value="1"/>
</dbReference>
<dbReference type="Pfam" id="PF17216">
    <property type="entry name" value="Rrp44_CSD1"/>
    <property type="match status" value="1"/>
</dbReference>
<name>A0AAN8D3I4_9TELE</name>
<evidence type="ECO:0000256" key="9">
    <source>
        <dbReference type="ARBA" id="ARBA00022801"/>
    </source>
</evidence>
<dbReference type="PANTHER" id="PTHR23355:SF30">
    <property type="entry name" value="DIS3-LIKE EXONUCLEASE 1"/>
    <property type="match status" value="1"/>
</dbReference>
<evidence type="ECO:0000256" key="10">
    <source>
        <dbReference type="ARBA" id="ARBA00022835"/>
    </source>
</evidence>
<evidence type="ECO:0000256" key="15">
    <source>
        <dbReference type="SAM" id="MobiDB-lite"/>
    </source>
</evidence>
<feature type="region of interest" description="Disordered" evidence="15">
    <location>
        <begin position="300"/>
        <end position="327"/>
    </location>
</feature>
<organism evidence="17 18">
    <name type="scientific">Champsocephalus esox</name>
    <name type="common">pike icefish</name>
    <dbReference type="NCBI Taxonomy" id="159716"/>
    <lineage>
        <taxon>Eukaryota</taxon>
        <taxon>Metazoa</taxon>
        <taxon>Chordata</taxon>
        <taxon>Craniata</taxon>
        <taxon>Vertebrata</taxon>
        <taxon>Euteleostomi</taxon>
        <taxon>Actinopterygii</taxon>
        <taxon>Neopterygii</taxon>
        <taxon>Teleostei</taxon>
        <taxon>Neoteleostei</taxon>
        <taxon>Acanthomorphata</taxon>
        <taxon>Eupercaria</taxon>
        <taxon>Perciformes</taxon>
        <taxon>Notothenioidei</taxon>
        <taxon>Channichthyidae</taxon>
        <taxon>Champsocephalus</taxon>
    </lineage>
</organism>
<comment type="subcellular location">
    <subcellularLocation>
        <location evidence="3">Cytoplasm</location>
    </subcellularLocation>
</comment>
<dbReference type="Pfam" id="PF17849">
    <property type="entry name" value="OB_Dis3"/>
    <property type="match status" value="1"/>
</dbReference>
<dbReference type="EMBL" id="JAULUE010002046">
    <property type="protein sequence ID" value="KAK5915866.1"/>
    <property type="molecule type" value="Genomic_DNA"/>
</dbReference>
<evidence type="ECO:0000256" key="7">
    <source>
        <dbReference type="ARBA" id="ARBA00022490"/>
    </source>
</evidence>
<feature type="domain" description="RNB" evidence="16">
    <location>
        <begin position="459"/>
        <end position="775"/>
    </location>
</feature>
<evidence type="ECO:0000256" key="6">
    <source>
        <dbReference type="ARBA" id="ARBA00016366"/>
    </source>
</evidence>
<dbReference type="InterPro" id="IPR001900">
    <property type="entry name" value="RNase_II/R"/>
</dbReference>
<dbReference type="GO" id="GO:0019899">
    <property type="term" value="F:enzyme binding"/>
    <property type="evidence" value="ECO:0007669"/>
    <property type="project" value="UniProtKB-ARBA"/>
</dbReference>
<keyword evidence="9" id="KW-0378">Hydrolase</keyword>
<dbReference type="PROSITE" id="PS01175">
    <property type="entry name" value="RIBONUCLEASE_II"/>
    <property type="match status" value="1"/>
</dbReference>
<dbReference type="InterPro" id="IPR012340">
    <property type="entry name" value="NA-bd_OB-fold"/>
</dbReference>
<evidence type="ECO:0000256" key="2">
    <source>
        <dbReference type="ARBA" id="ARBA00001946"/>
    </source>
</evidence>
<dbReference type="GO" id="GO:0000177">
    <property type="term" value="C:cytoplasmic exosome (RNase complex)"/>
    <property type="evidence" value="ECO:0007669"/>
    <property type="project" value="TreeGrafter"/>
</dbReference>
<evidence type="ECO:0000256" key="12">
    <source>
        <dbReference type="ARBA" id="ARBA00022842"/>
    </source>
</evidence>
<evidence type="ECO:0000256" key="8">
    <source>
        <dbReference type="ARBA" id="ARBA00022722"/>
    </source>
</evidence>
<sequence length="987" mass="110785">MIKTERILHLKSCRGRKVRVVREHYLRERVPCYSSLCQAGCENDGKVLPGDLTHYVIPDAGVSGDYLEILEFRELQGIIFTQTSCQGVQHSKGRRQYKRLRNLLKDPRHDCVPFANEFQEYSYCPREKGESQEKWQTRCVYSAAVWYYNHLAGMMDVVMITEDQEAVAQYSSLNSGVYVISVQDYLRNFCPELQVAHDLYSSISQALQEKESEGMEREYTEHLPGELLEAGIKSGRYIQGTLNVSKHRAHSEASIMTDGLSNKNTDQSWGVLVCGGKNRNRAVHGDQVVVELLPKSEWRGKDNTLAEGQGEEKSGEESGSKPMPTGRVMGILQRNWRDYVVTFPPREGPPPQTRNTQRILAVPWDHRIPKIRISTQQADALQDHRVVVRIDSWESTSLYPNGHSVRVLGKAGELETEIQTILIENCIHVPPFSDAQLKEMPVNSAEKPWRMDPAQVAERRDLRESHLVFSIDPKGCEDVDDTLSVRSLAGGKLLELGVHIADVTHFVPEGSLTDLEARSRATTYYLADRRYDMLPGVLSADLCSLLGGVDRYAMSVMWELDAETLVVNKVWFGRSLIRSSYQLHYELAQALLDGEQAEVPELAELGSEEKDSKLAQLTQALEMLTHVARHLRAQRDRGGALELEGVEVRAQLDKDKNITALVPRQPLEVHETEFFSQLVESATAGGFTIDTSTNKALADSLDQAVDPQDPMVNRLLRIMATTAMSQAVYFSTGLQSLDQFYHYGLALDRYTHFTSPIRRYADIVVHRLLTAAITLDRGVDPGKALASNKELEETAHHINNKNRAAQQAQKISTELFQCLYFKERDPQSDQSCVADAVIYSIRDNGVLVFISEYGVKGPVYLRNREGQVVAVGPGGQLLFDHISVRISVRSTNCHADTLTLEVTSNRPLLSAGPQQPRSQGRSQLVQEVVRLAEEAAQEKASRKPKVSKEEREFSQSKTPNLYSLLEEIRELALLDLEGGAQVCETTA</sequence>